<keyword evidence="2" id="KW-1185">Reference proteome</keyword>
<organism evidence="1 2">
    <name type="scientific">Caerostris extrusa</name>
    <name type="common">Bark spider</name>
    <name type="synonym">Caerostris bankana</name>
    <dbReference type="NCBI Taxonomy" id="172846"/>
    <lineage>
        <taxon>Eukaryota</taxon>
        <taxon>Metazoa</taxon>
        <taxon>Ecdysozoa</taxon>
        <taxon>Arthropoda</taxon>
        <taxon>Chelicerata</taxon>
        <taxon>Arachnida</taxon>
        <taxon>Araneae</taxon>
        <taxon>Araneomorphae</taxon>
        <taxon>Entelegynae</taxon>
        <taxon>Araneoidea</taxon>
        <taxon>Araneidae</taxon>
        <taxon>Caerostris</taxon>
    </lineage>
</organism>
<dbReference type="AlphaFoldDB" id="A0AAV4RWU4"/>
<evidence type="ECO:0000313" key="1">
    <source>
        <dbReference type="EMBL" id="GIY26368.1"/>
    </source>
</evidence>
<sequence>MRVYYFAGRWYSEVASDVGNFIRQGSDYAQNHDNKPVFVVVKNRVTEPPTSCKSGRDCPGVLRKQFREGNCFNLSRPDVPVNGRRISN</sequence>
<proteinExistence type="predicted"/>
<protein>
    <submittedName>
        <fullName evidence="1">Uncharacterized protein</fullName>
    </submittedName>
</protein>
<dbReference type="Proteomes" id="UP001054945">
    <property type="component" value="Unassembled WGS sequence"/>
</dbReference>
<dbReference type="EMBL" id="BPLR01008675">
    <property type="protein sequence ID" value="GIY26368.1"/>
    <property type="molecule type" value="Genomic_DNA"/>
</dbReference>
<reference evidence="1 2" key="1">
    <citation type="submission" date="2021-06" db="EMBL/GenBank/DDBJ databases">
        <title>Caerostris extrusa draft genome.</title>
        <authorList>
            <person name="Kono N."/>
            <person name="Arakawa K."/>
        </authorList>
    </citation>
    <scope>NUCLEOTIDE SEQUENCE [LARGE SCALE GENOMIC DNA]</scope>
</reference>
<gene>
    <name evidence="1" type="ORF">CEXT_108191</name>
</gene>
<comment type="caution">
    <text evidence="1">The sequence shown here is derived from an EMBL/GenBank/DDBJ whole genome shotgun (WGS) entry which is preliminary data.</text>
</comment>
<name>A0AAV4RWU4_CAEEX</name>
<accession>A0AAV4RWU4</accession>
<evidence type="ECO:0000313" key="2">
    <source>
        <dbReference type="Proteomes" id="UP001054945"/>
    </source>
</evidence>